<keyword evidence="2" id="KW-1185">Reference proteome</keyword>
<dbReference type="EMBL" id="PDUG01000001">
    <property type="protein sequence ID" value="PIC50132.1"/>
    <property type="molecule type" value="Genomic_DNA"/>
</dbReference>
<dbReference type="PANTHER" id="PTHR31128">
    <property type="entry name" value="PROTEIN CBR-CLEC-135-RELATED"/>
    <property type="match status" value="1"/>
</dbReference>
<dbReference type="PANTHER" id="PTHR31128:SF3">
    <property type="entry name" value="SH2 DOMAIN-CONTAINING PROTEIN"/>
    <property type="match status" value="1"/>
</dbReference>
<name>A0A2G5VEH7_9PELO</name>
<dbReference type="OrthoDB" id="5836476at2759"/>
<dbReference type="InterPro" id="IPR036860">
    <property type="entry name" value="SH2_dom_sf"/>
</dbReference>
<dbReference type="AlphaFoldDB" id="A0A2G5VEH7"/>
<evidence type="ECO:0000313" key="2">
    <source>
        <dbReference type="Proteomes" id="UP000230233"/>
    </source>
</evidence>
<protein>
    <recommendedName>
        <fullName evidence="3">SH2 domain-containing protein</fullName>
    </recommendedName>
</protein>
<dbReference type="SUPFAM" id="SSF55550">
    <property type="entry name" value="SH2 domain"/>
    <property type="match status" value="1"/>
</dbReference>
<organism evidence="1 2">
    <name type="scientific">Caenorhabditis nigoni</name>
    <dbReference type="NCBI Taxonomy" id="1611254"/>
    <lineage>
        <taxon>Eukaryota</taxon>
        <taxon>Metazoa</taxon>
        <taxon>Ecdysozoa</taxon>
        <taxon>Nematoda</taxon>
        <taxon>Chromadorea</taxon>
        <taxon>Rhabditida</taxon>
        <taxon>Rhabditina</taxon>
        <taxon>Rhabditomorpha</taxon>
        <taxon>Rhabditoidea</taxon>
        <taxon>Rhabditidae</taxon>
        <taxon>Peloderinae</taxon>
        <taxon>Caenorhabditis</taxon>
    </lineage>
</organism>
<gene>
    <name evidence="1" type="primary">Cnig_chr_I.g1154</name>
    <name evidence="1" type="ORF">B9Z55_001154</name>
</gene>
<sequence length="298" mass="33931">MEGDTTKTPYNTIYATLKNKKTDGEVLCCVHGSKCVYNKQHDGKSNENQYVNLGSPKREEQVASKLTEKLKKLVEIEEKKSETRSKPELMSLHNFMTFDEKPKKAKSEKRKKKIPSFVNDSESYIMLGPKSEEQIAPAISASQSSTAPPPQSNDISIIEQSNNTFKYSDITIEFIETISSRIGEASSAYIGVLTLTEAENRLTNRGEFALYHLSNPDGRLDTLTEKLPLMLVYRTTTKKNRHYSIRTTLDQQFFVDCGYPNVRKHYSLNQLVMFYKTSATCEINPDDTSADSFSWWLE</sequence>
<evidence type="ECO:0000313" key="1">
    <source>
        <dbReference type="EMBL" id="PIC50132.1"/>
    </source>
</evidence>
<reference evidence="2" key="1">
    <citation type="submission" date="2017-10" db="EMBL/GenBank/DDBJ databases">
        <title>Rapid genome shrinkage in a self-fertile nematode reveals novel sperm competition proteins.</title>
        <authorList>
            <person name="Yin D."/>
            <person name="Schwarz E.M."/>
            <person name="Thomas C.G."/>
            <person name="Felde R.L."/>
            <person name="Korf I.F."/>
            <person name="Cutter A.D."/>
            <person name="Schartner C.M."/>
            <person name="Ralston E.J."/>
            <person name="Meyer B.J."/>
            <person name="Haag E.S."/>
        </authorList>
    </citation>
    <scope>NUCLEOTIDE SEQUENCE [LARGE SCALE GENOMIC DNA]</scope>
    <source>
        <strain evidence="2">JU1422</strain>
    </source>
</reference>
<evidence type="ECO:0008006" key="3">
    <source>
        <dbReference type="Google" id="ProtNLM"/>
    </source>
</evidence>
<dbReference type="STRING" id="1611254.A0A2G5VEH7"/>
<dbReference type="Proteomes" id="UP000230233">
    <property type="component" value="Chromosome I"/>
</dbReference>
<comment type="caution">
    <text evidence="1">The sequence shown here is derived from an EMBL/GenBank/DDBJ whole genome shotgun (WGS) entry which is preliminary data.</text>
</comment>
<accession>A0A2G5VEH7</accession>
<proteinExistence type="predicted"/>